<keyword evidence="10" id="KW-1133">Transmembrane helix</keyword>
<feature type="domain" description="Cytochrome oxidase subunit II copper A binding" evidence="11">
    <location>
        <begin position="158"/>
        <end position="277"/>
    </location>
</feature>
<dbReference type="InterPro" id="IPR008972">
    <property type="entry name" value="Cupredoxin"/>
</dbReference>
<proteinExistence type="inferred from homology"/>
<evidence type="ECO:0000256" key="7">
    <source>
        <dbReference type="ARBA" id="ARBA00023136"/>
    </source>
</evidence>
<evidence type="ECO:0000256" key="6">
    <source>
        <dbReference type="ARBA" id="ARBA00023008"/>
    </source>
</evidence>
<dbReference type="PROSITE" id="PS00078">
    <property type="entry name" value="COX2"/>
    <property type="match status" value="1"/>
</dbReference>
<feature type="compositionally biased region" description="Low complexity" evidence="9">
    <location>
        <begin position="290"/>
        <end position="313"/>
    </location>
</feature>
<evidence type="ECO:0000256" key="5">
    <source>
        <dbReference type="ARBA" id="ARBA00022982"/>
    </source>
</evidence>
<dbReference type="Pfam" id="PF00116">
    <property type="entry name" value="COX2"/>
    <property type="match status" value="1"/>
</dbReference>
<keyword evidence="5" id="KW-0249">Electron transport</keyword>
<dbReference type="KEGG" id="plia:E4191_04925"/>
<dbReference type="InterPro" id="IPR001505">
    <property type="entry name" value="Copper_CuA"/>
</dbReference>
<dbReference type="PROSITE" id="PS50857">
    <property type="entry name" value="COX2_CUA"/>
    <property type="match status" value="1"/>
</dbReference>
<organism evidence="12 13">
    <name type="scientific">Paracoccus liaowanqingii</name>
    <dbReference type="NCBI Taxonomy" id="2560053"/>
    <lineage>
        <taxon>Bacteria</taxon>
        <taxon>Pseudomonadati</taxon>
        <taxon>Pseudomonadota</taxon>
        <taxon>Alphaproteobacteria</taxon>
        <taxon>Rhodobacterales</taxon>
        <taxon>Paracoccaceae</taxon>
        <taxon>Paracoccus</taxon>
    </lineage>
</organism>
<dbReference type="GO" id="GO:0016020">
    <property type="term" value="C:membrane"/>
    <property type="evidence" value="ECO:0007669"/>
    <property type="project" value="UniProtKB-SubCell"/>
</dbReference>
<comment type="subcellular location">
    <subcellularLocation>
        <location evidence="1">Membrane</location>
    </subcellularLocation>
</comment>
<dbReference type="GO" id="GO:0042773">
    <property type="term" value="P:ATP synthesis coupled electron transport"/>
    <property type="evidence" value="ECO:0007669"/>
    <property type="project" value="TreeGrafter"/>
</dbReference>
<dbReference type="EMBL" id="CP038439">
    <property type="protein sequence ID" value="QBX34120.1"/>
    <property type="molecule type" value="Genomic_DNA"/>
</dbReference>
<dbReference type="GO" id="GO:0005507">
    <property type="term" value="F:copper ion binding"/>
    <property type="evidence" value="ECO:0007669"/>
    <property type="project" value="InterPro"/>
</dbReference>
<dbReference type="AlphaFoldDB" id="A0A4P7HKE7"/>
<keyword evidence="4" id="KW-0479">Metal-binding</keyword>
<dbReference type="InterPro" id="IPR002429">
    <property type="entry name" value="CcO_II-like_C"/>
</dbReference>
<evidence type="ECO:0000256" key="9">
    <source>
        <dbReference type="SAM" id="MobiDB-lite"/>
    </source>
</evidence>
<name>A0A4P7HKE7_9RHOB</name>
<dbReference type="InterPro" id="IPR045187">
    <property type="entry name" value="CcO_II"/>
</dbReference>
<evidence type="ECO:0000256" key="4">
    <source>
        <dbReference type="ARBA" id="ARBA00022723"/>
    </source>
</evidence>
<dbReference type="Gene3D" id="2.60.40.420">
    <property type="entry name" value="Cupredoxins - blue copper proteins"/>
    <property type="match status" value="1"/>
</dbReference>
<gene>
    <name evidence="12" type="ORF">E4191_04925</name>
</gene>
<evidence type="ECO:0000256" key="10">
    <source>
        <dbReference type="SAM" id="Phobius"/>
    </source>
</evidence>
<dbReference type="PANTHER" id="PTHR22888">
    <property type="entry name" value="CYTOCHROME C OXIDASE, SUBUNIT II"/>
    <property type="match status" value="1"/>
</dbReference>
<dbReference type="Proteomes" id="UP000296374">
    <property type="component" value="Chromosome"/>
</dbReference>
<evidence type="ECO:0000256" key="3">
    <source>
        <dbReference type="ARBA" id="ARBA00022448"/>
    </source>
</evidence>
<comment type="similarity">
    <text evidence="2">Belongs to the cytochrome c oxidase subunit 2 family.</text>
</comment>
<feature type="region of interest" description="Disordered" evidence="9">
    <location>
        <begin position="272"/>
        <end position="321"/>
    </location>
</feature>
<evidence type="ECO:0000313" key="12">
    <source>
        <dbReference type="EMBL" id="QBX34120.1"/>
    </source>
</evidence>
<feature type="transmembrane region" description="Helical" evidence="10">
    <location>
        <begin position="83"/>
        <end position="105"/>
    </location>
</feature>
<feature type="transmembrane region" description="Helical" evidence="10">
    <location>
        <begin position="126"/>
        <end position="148"/>
    </location>
</feature>
<feature type="transmembrane region" description="Helical" evidence="10">
    <location>
        <begin position="52"/>
        <end position="71"/>
    </location>
</feature>
<keyword evidence="3" id="KW-0813">Transport</keyword>
<sequence length="321" mass="34582">MQRMAREGDLALGVAEGDMLLDRVGQPPALLPRIFLTHRRSPLFRIHGHKSAALLAVPLLAACNGPLSTLNPAGPAAQHGARLWWVMLAGSALITLLVSVMLVLAMRHRGDGAVGRAPDPARERHWIMGWGLGFSLTVLTALLTFALWTGERIITRDDGTLQVQAEAQQWGWTFTQPGPDGAPVRTEGILYVPAGRPFDVALTSQDVIHSFWVPQLGGKMDAIPGHRNVHRLSADRPGTFEGLCAEFCGLGHSTMRFTVVAYDPDGPLPSFDSQLVDAVTSPVPPDDLPDQPATDQPTPDQLATDPAQPATDPTDPEEPRP</sequence>
<protein>
    <submittedName>
        <fullName evidence="12">Cytochrome B</fullName>
    </submittedName>
</protein>
<evidence type="ECO:0000256" key="8">
    <source>
        <dbReference type="ARBA" id="ARBA00047816"/>
    </source>
</evidence>
<accession>A0A4P7HKE7</accession>
<evidence type="ECO:0000256" key="2">
    <source>
        <dbReference type="ARBA" id="ARBA00007866"/>
    </source>
</evidence>
<reference evidence="13" key="1">
    <citation type="submission" date="2019-03" db="EMBL/GenBank/DDBJ databases">
        <authorList>
            <person name="Li J."/>
        </authorList>
    </citation>
    <scope>NUCLEOTIDE SEQUENCE [LARGE SCALE GENOMIC DNA]</scope>
    <source>
        <strain evidence="13">2251</strain>
    </source>
</reference>
<dbReference type="GO" id="GO:0004129">
    <property type="term" value="F:cytochrome-c oxidase activity"/>
    <property type="evidence" value="ECO:0007669"/>
    <property type="project" value="UniProtKB-EC"/>
</dbReference>
<evidence type="ECO:0000259" key="11">
    <source>
        <dbReference type="PROSITE" id="PS50857"/>
    </source>
</evidence>
<keyword evidence="10" id="KW-0812">Transmembrane</keyword>
<dbReference type="SUPFAM" id="SSF49503">
    <property type="entry name" value="Cupredoxins"/>
    <property type="match status" value="1"/>
</dbReference>
<evidence type="ECO:0000256" key="1">
    <source>
        <dbReference type="ARBA" id="ARBA00004370"/>
    </source>
</evidence>
<dbReference type="PANTHER" id="PTHR22888:SF9">
    <property type="entry name" value="CYTOCHROME C OXIDASE SUBUNIT 2"/>
    <property type="match status" value="1"/>
</dbReference>
<evidence type="ECO:0000313" key="13">
    <source>
        <dbReference type="Proteomes" id="UP000296374"/>
    </source>
</evidence>
<comment type="catalytic activity">
    <reaction evidence="8">
        <text>4 Fe(II)-[cytochrome c] + O2 + 8 H(+)(in) = 4 Fe(III)-[cytochrome c] + 2 H2O + 4 H(+)(out)</text>
        <dbReference type="Rhea" id="RHEA:11436"/>
        <dbReference type="Rhea" id="RHEA-COMP:10350"/>
        <dbReference type="Rhea" id="RHEA-COMP:14399"/>
        <dbReference type="ChEBI" id="CHEBI:15377"/>
        <dbReference type="ChEBI" id="CHEBI:15378"/>
        <dbReference type="ChEBI" id="CHEBI:15379"/>
        <dbReference type="ChEBI" id="CHEBI:29033"/>
        <dbReference type="ChEBI" id="CHEBI:29034"/>
        <dbReference type="EC" id="7.1.1.9"/>
    </reaction>
</comment>
<keyword evidence="7 10" id="KW-0472">Membrane</keyword>
<keyword evidence="6" id="KW-0186">Copper</keyword>